<evidence type="ECO:0000259" key="6">
    <source>
        <dbReference type="PROSITE" id="PS50011"/>
    </source>
</evidence>
<keyword evidence="3" id="KW-0547">Nucleotide-binding</keyword>
<keyword evidence="4" id="KW-0418">Kinase</keyword>
<dbReference type="GO" id="GO:0004674">
    <property type="term" value="F:protein serine/threonine kinase activity"/>
    <property type="evidence" value="ECO:0007669"/>
    <property type="project" value="UniProtKB-KW"/>
</dbReference>
<dbReference type="OrthoDB" id="5863879at2759"/>
<evidence type="ECO:0000256" key="3">
    <source>
        <dbReference type="ARBA" id="ARBA00022741"/>
    </source>
</evidence>
<dbReference type="Proteomes" id="UP000230233">
    <property type="component" value="Chromosome X"/>
</dbReference>
<gene>
    <name evidence="7" type="primary">Cni-C34E11.4</name>
    <name evidence="7" type="synonym">Cnig_chr_X.g25233</name>
    <name evidence="7" type="ORF">B9Z55_025233</name>
</gene>
<reference evidence="8" key="1">
    <citation type="submission" date="2017-10" db="EMBL/GenBank/DDBJ databases">
        <title>Rapid genome shrinkage in a self-fertile nematode reveals novel sperm competition proteins.</title>
        <authorList>
            <person name="Yin D."/>
            <person name="Schwarz E.M."/>
            <person name="Thomas C.G."/>
            <person name="Felde R.L."/>
            <person name="Korf I.F."/>
            <person name="Cutter A.D."/>
            <person name="Schartner C.M."/>
            <person name="Ralston E.J."/>
            <person name="Meyer B.J."/>
            <person name="Haag E.S."/>
        </authorList>
    </citation>
    <scope>NUCLEOTIDE SEQUENCE [LARGE SCALE GENOMIC DNA]</scope>
    <source>
        <strain evidence="8">JU1422</strain>
    </source>
</reference>
<dbReference type="InterPro" id="IPR000719">
    <property type="entry name" value="Prot_kinase_dom"/>
</dbReference>
<name>A0A2G5SXZ3_9PELO</name>
<evidence type="ECO:0000313" key="8">
    <source>
        <dbReference type="Proteomes" id="UP000230233"/>
    </source>
</evidence>
<dbReference type="PROSITE" id="PS50011">
    <property type="entry name" value="PROTEIN_KINASE_DOM"/>
    <property type="match status" value="1"/>
</dbReference>
<dbReference type="InterPro" id="IPR011009">
    <property type="entry name" value="Kinase-like_dom_sf"/>
</dbReference>
<dbReference type="InterPro" id="IPR050108">
    <property type="entry name" value="CDK"/>
</dbReference>
<evidence type="ECO:0000256" key="4">
    <source>
        <dbReference type="ARBA" id="ARBA00022777"/>
    </source>
</evidence>
<proteinExistence type="predicted"/>
<dbReference type="GO" id="GO:0005524">
    <property type="term" value="F:ATP binding"/>
    <property type="evidence" value="ECO:0007669"/>
    <property type="project" value="UniProtKB-KW"/>
</dbReference>
<keyword evidence="2" id="KW-0808">Transferase</keyword>
<dbReference type="GO" id="GO:0005634">
    <property type="term" value="C:nucleus"/>
    <property type="evidence" value="ECO:0007669"/>
    <property type="project" value="TreeGrafter"/>
</dbReference>
<evidence type="ECO:0000256" key="5">
    <source>
        <dbReference type="ARBA" id="ARBA00022840"/>
    </source>
</evidence>
<sequence length="340" mass="38501">MCCFQNRESMSHDHLMDMEFGGEMMEIDDDEMAYHQEPERISNKTAMRMFEVLKILGVGSKANVKLAVHKSDCVVVLKEITDQGLRRIPIRELNECKNLLEIDHENVIKIIGSIAFTKFNRSPFLVLEFLHMDLEAMIYGGGRYTVEDIKTMFFHMLKGLDAMNKKGLVHGNLQPCHLLLSNTGILKIADLSLSYKLPINGEAPEIKELGALHYRAPEILIGDVENLVKTDIWSIGCIVAELILRRKIFEGENENEQHRLIQEVAFSGVFRISLGNPLLCGRDAIDMAVSLMNVDPEQRPTASEALNSAWFQENLQPDVSNLVETHSGKRYKSAFIEEVV</sequence>
<keyword evidence="8" id="KW-1185">Reference proteome</keyword>
<protein>
    <recommendedName>
        <fullName evidence="6">Protein kinase domain-containing protein</fullName>
    </recommendedName>
</protein>
<feature type="domain" description="Protein kinase" evidence="6">
    <location>
        <begin position="50"/>
        <end position="311"/>
    </location>
</feature>
<comment type="caution">
    <text evidence="7">The sequence shown here is derived from an EMBL/GenBank/DDBJ whole genome shotgun (WGS) entry which is preliminary data.</text>
</comment>
<keyword evidence="5" id="KW-0067">ATP-binding</keyword>
<evidence type="ECO:0000313" key="7">
    <source>
        <dbReference type="EMBL" id="PIC19842.1"/>
    </source>
</evidence>
<dbReference type="SUPFAM" id="SSF56112">
    <property type="entry name" value="Protein kinase-like (PK-like)"/>
    <property type="match status" value="1"/>
</dbReference>
<accession>A0A2G5SXZ3</accession>
<organism evidence="7 8">
    <name type="scientific">Caenorhabditis nigoni</name>
    <dbReference type="NCBI Taxonomy" id="1611254"/>
    <lineage>
        <taxon>Eukaryota</taxon>
        <taxon>Metazoa</taxon>
        <taxon>Ecdysozoa</taxon>
        <taxon>Nematoda</taxon>
        <taxon>Chromadorea</taxon>
        <taxon>Rhabditida</taxon>
        <taxon>Rhabditina</taxon>
        <taxon>Rhabditomorpha</taxon>
        <taxon>Rhabditoidea</taxon>
        <taxon>Rhabditidae</taxon>
        <taxon>Peloderinae</taxon>
        <taxon>Caenorhabditis</taxon>
    </lineage>
</organism>
<dbReference type="EMBL" id="PDUG01000006">
    <property type="protein sequence ID" value="PIC19842.1"/>
    <property type="molecule type" value="Genomic_DNA"/>
</dbReference>
<keyword evidence="1" id="KW-0723">Serine/threonine-protein kinase</keyword>
<dbReference type="PANTHER" id="PTHR24056">
    <property type="entry name" value="CELL DIVISION PROTEIN KINASE"/>
    <property type="match status" value="1"/>
</dbReference>
<dbReference type="Gene3D" id="3.30.200.20">
    <property type="entry name" value="Phosphorylase Kinase, domain 1"/>
    <property type="match status" value="1"/>
</dbReference>
<dbReference type="Gene3D" id="1.10.510.10">
    <property type="entry name" value="Transferase(Phosphotransferase) domain 1"/>
    <property type="match status" value="1"/>
</dbReference>
<evidence type="ECO:0000256" key="1">
    <source>
        <dbReference type="ARBA" id="ARBA00022527"/>
    </source>
</evidence>
<dbReference type="Pfam" id="PF00069">
    <property type="entry name" value="Pkinase"/>
    <property type="match status" value="1"/>
</dbReference>
<evidence type="ECO:0000256" key="2">
    <source>
        <dbReference type="ARBA" id="ARBA00022679"/>
    </source>
</evidence>
<dbReference type="AlphaFoldDB" id="A0A2G5SXZ3"/>